<dbReference type="AlphaFoldDB" id="A0AAD6Y9D3"/>
<evidence type="ECO:0000313" key="2">
    <source>
        <dbReference type="Proteomes" id="UP001219525"/>
    </source>
</evidence>
<reference evidence="1" key="1">
    <citation type="submission" date="2023-03" db="EMBL/GenBank/DDBJ databases">
        <title>Massive genome expansion in bonnet fungi (Mycena s.s.) driven by repeated elements and novel gene families across ecological guilds.</title>
        <authorList>
            <consortium name="Lawrence Berkeley National Laboratory"/>
            <person name="Harder C.B."/>
            <person name="Miyauchi S."/>
            <person name="Viragh M."/>
            <person name="Kuo A."/>
            <person name="Thoen E."/>
            <person name="Andreopoulos B."/>
            <person name="Lu D."/>
            <person name="Skrede I."/>
            <person name="Drula E."/>
            <person name="Henrissat B."/>
            <person name="Morin E."/>
            <person name="Kohler A."/>
            <person name="Barry K."/>
            <person name="LaButti K."/>
            <person name="Morin E."/>
            <person name="Salamov A."/>
            <person name="Lipzen A."/>
            <person name="Mereny Z."/>
            <person name="Hegedus B."/>
            <person name="Baldrian P."/>
            <person name="Stursova M."/>
            <person name="Weitz H."/>
            <person name="Taylor A."/>
            <person name="Grigoriev I.V."/>
            <person name="Nagy L.G."/>
            <person name="Martin F."/>
            <person name="Kauserud H."/>
        </authorList>
    </citation>
    <scope>NUCLEOTIDE SEQUENCE</scope>
    <source>
        <strain evidence="1">9144</strain>
    </source>
</reference>
<sequence>MHNGEMCGKMRKIAVDEHYLHLGPPLVENYGVAAPPTKFPPLLRRVISGNSTYVPEGEFAGVLHRGRPGRTCCAGGPAHLQRVFGVRARGWRADCGEHAPGGDPAPRDTRLCRRRVGRRWDNGRATRAAQGAHVVATCSDRTVALVQSLGGLPRERAAASLPCANVCRAAIRNLAQTGPLVNTGNLFGVTIWRAVVNTYVPRIFGGDSSDGMRWSARRPPARAPARMVEERRKNSNCLVHAVTAFGLVSCGDLDLVDHDCNVMAAPQTFLRQRNTAGPAADTLDAEISDYAAKKRDEVVWGKTPSGEGQYRLRPRRNTPTDALTVFRVPTTHDVLTLFHPAYPKSHFDLLNLALLGAQLLLFAVLPRATARAFFLLYFAFWRAAYDAGLGWILTKQSKKTWIVREVQRRGWLDPQRRPATRARIRASE</sequence>
<dbReference type="GO" id="GO:0006656">
    <property type="term" value="P:phosphatidylcholine biosynthetic process"/>
    <property type="evidence" value="ECO:0007669"/>
    <property type="project" value="TreeGrafter"/>
</dbReference>
<dbReference type="EMBL" id="JARJCW010000050">
    <property type="protein sequence ID" value="KAJ7203607.1"/>
    <property type="molecule type" value="Genomic_DNA"/>
</dbReference>
<dbReference type="Proteomes" id="UP001219525">
    <property type="component" value="Unassembled WGS sequence"/>
</dbReference>
<proteinExistence type="predicted"/>
<organism evidence="1 2">
    <name type="scientific">Mycena pura</name>
    <dbReference type="NCBI Taxonomy" id="153505"/>
    <lineage>
        <taxon>Eukaryota</taxon>
        <taxon>Fungi</taxon>
        <taxon>Dikarya</taxon>
        <taxon>Basidiomycota</taxon>
        <taxon>Agaricomycotina</taxon>
        <taxon>Agaricomycetes</taxon>
        <taxon>Agaricomycetidae</taxon>
        <taxon>Agaricales</taxon>
        <taxon>Marasmiineae</taxon>
        <taxon>Mycenaceae</taxon>
        <taxon>Mycena</taxon>
    </lineage>
</organism>
<gene>
    <name evidence="1" type="ORF">GGX14DRAFT_544283</name>
</gene>
<evidence type="ECO:0000313" key="1">
    <source>
        <dbReference type="EMBL" id="KAJ7203607.1"/>
    </source>
</evidence>
<accession>A0AAD6Y9D3</accession>
<dbReference type="PANTHER" id="PTHR32138">
    <property type="entry name" value="PHOSPHATIDYLETHANOLAMINE N-METHYLTRANSFERASE"/>
    <property type="match status" value="1"/>
</dbReference>
<name>A0AAD6Y9D3_9AGAR</name>
<dbReference type="GO" id="GO:0004608">
    <property type="term" value="F:phosphatidylethanolamine N-methyltransferase activity"/>
    <property type="evidence" value="ECO:0007669"/>
    <property type="project" value="TreeGrafter"/>
</dbReference>
<keyword evidence="2" id="KW-1185">Reference proteome</keyword>
<protein>
    <submittedName>
        <fullName evidence="1">Uncharacterized protein</fullName>
    </submittedName>
</protein>
<comment type="caution">
    <text evidence="1">The sequence shown here is derived from an EMBL/GenBank/DDBJ whole genome shotgun (WGS) entry which is preliminary data.</text>
</comment>
<dbReference type="PANTHER" id="PTHR32138:SF0">
    <property type="entry name" value="PHOSPHATIDYLETHANOLAMINE N-METHYLTRANSFERASE"/>
    <property type="match status" value="1"/>
</dbReference>